<organism evidence="1">
    <name type="scientific">Arundo donax</name>
    <name type="common">Giant reed</name>
    <name type="synonym">Donax arundinaceus</name>
    <dbReference type="NCBI Taxonomy" id="35708"/>
    <lineage>
        <taxon>Eukaryota</taxon>
        <taxon>Viridiplantae</taxon>
        <taxon>Streptophyta</taxon>
        <taxon>Embryophyta</taxon>
        <taxon>Tracheophyta</taxon>
        <taxon>Spermatophyta</taxon>
        <taxon>Magnoliopsida</taxon>
        <taxon>Liliopsida</taxon>
        <taxon>Poales</taxon>
        <taxon>Poaceae</taxon>
        <taxon>PACMAD clade</taxon>
        <taxon>Arundinoideae</taxon>
        <taxon>Arundineae</taxon>
        <taxon>Arundo</taxon>
    </lineage>
</organism>
<sequence length="60" mass="7265">MKPISWIKQYFHPCMGEESLAILRKQYMIWIFLPFSWGIKQTYWHTKNMLMLHSGTCSIL</sequence>
<proteinExistence type="predicted"/>
<reference evidence="1" key="2">
    <citation type="journal article" date="2015" name="Data Brief">
        <title>Shoot transcriptome of the giant reed, Arundo donax.</title>
        <authorList>
            <person name="Barrero R.A."/>
            <person name="Guerrero F.D."/>
            <person name="Moolhuijzen P."/>
            <person name="Goolsby J.A."/>
            <person name="Tidwell J."/>
            <person name="Bellgard S.E."/>
            <person name="Bellgard M.I."/>
        </authorList>
    </citation>
    <scope>NUCLEOTIDE SEQUENCE</scope>
    <source>
        <tissue evidence="1">Shoot tissue taken approximately 20 cm above the soil surface</tissue>
    </source>
</reference>
<reference evidence="1" key="1">
    <citation type="submission" date="2014-09" db="EMBL/GenBank/DDBJ databases">
        <authorList>
            <person name="Magalhaes I.L.F."/>
            <person name="Oliveira U."/>
            <person name="Santos F.R."/>
            <person name="Vidigal T.H.D.A."/>
            <person name="Brescovit A.D."/>
            <person name="Santos A.J."/>
        </authorList>
    </citation>
    <scope>NUCLEOTIDE SEQUENCE</scope>
    <source>
        <tissue evidence="1">Shoot tissue taken approximately 20 cm above the soil surface</tissue>
    </source>
</reference>
<evidence type="ECO:0000313" key="1">
    <source>
        <dbReference type="EMBL" id="JAD67583.1"/>
    </source>
</evidence>
<accession>A0A0A9BZF7</accession>
<name>A0A0A9BZF7_ARUDO</name>
<protein>
    <submittedName>
        <fullName evidence="1">Uncharacterized protein</fullName>
    </submittedName>
</protein>
<dbReference type="EMBL" id="GBRH01230312">
    <property type="protein sequence ID" value="JAD67583.1"/>
    <property type="molecule type" value="Transcribed_RNA"/>
</dbReference>
<dbReference type="AlphaFoldDB" id="A0A0A9BZF7"/>